<dbReference type="Proteomes" id="UP000181898">
    <property type="component" value="Chromosome"/>
</dbReference>
<accession>A0A1L3JLV3</accession>
<feature type="chain" id="PRO_5012159567" description="DUF4412 domain-containing protein" evidence="1">
    <location>
        <begin position="19"/>
        <end position="201"/>
    </location>
</feature>
<evidence type="ECO:0000313" key="3">
    <source>
        <dbReference type="Proteomes" id="UP000181898"/>
    </source>
</evidence>
<reference evidence="2 3" key="1">
    <citation type="submission" date="2016-11" db="EMBL/GenBank/DDBJ databases">
        <title>Tenacibaculum sp. LPB0136, isolated from marine environment.</title>
        <authorList>
            <person name="Kim E."/>
            <person name="Yi H."/>
        </authorList>
    </citation>
    <scope>NUCLEOTIDE SEQUENCE [LARGE SCALE GENOMIC DNA]</scope>
    <source>
        <strain evidence="2 3">LPB0136</strain>
    </source>
</reference>
<keyword evidence="1" id="KW-0732">Signal</keyword>
<evidence type="ECO:0000313" key="2">
    <source>
        <dbReference type="EMBL" id="APG66101.1"/>
    </source>
</evidence>
<sequence>MKKAIFILFLLLTNFIYAQENFEIVINGEKFEIKLDKDYELKVDNKVLKVNVKQKDTLLYYDKAFNFKYPKEYKVVKSDLAEGIEQLMLMTAEGSGFMIQKYTTINPSMLNELMLSEVTKESVNYGFELKREDYERTLASGLKLKVNKAVLTYNGDTNIYEIASVGGKDSGVLIMTMKMDDLKNSSGEKLINLIWNTLVVN</sequence>
<dbReference type="KEGG" id="ten:LPB136_12285"/>
<gene>
    <name evidence="2" type="ORF">LPB136_12285</name>
</gene>
<dbReference type="AlphaFoldDB" id="A0A1L3JLV3"/>
<organism evidence="2 3">
    <name type="scientific">Tenacibaculum todarodis</name>
    <dbReference type="NCBI Taxonomy" id="1850252"/>
    <lineage>
        <taxon>Bacteria</taxon>
        <taxon>Pseudomonadati</taxon>
        <taxon>Bacteroidota</taxon>
        <taxon>Flavobacteriia</taxon>
        <taxon>Flavobacteriales</taxon>
        <taxon>Flavobacteriaceae</taxon>
        <taxon>Tenacibaculum</taxon>
    </lineage>
</organism>
<evidence type="ECO:0000256" key="1">
    <source>
        <dbReference type="SAM" id="SignalP"/>
    </source>
</evidence>
<name>A0A1L3JLV3_9FLAO</name>
<dbReference type="EMBL" id="CP018155">
    <property type="protein sequence ID" value="APG66101.1"/>
    <property type="molecule type" value="Genomic_DNA"/>
</dbReference>
<dbReference type="RefSeq" id="WP_072556623.1">
    <property type="nucleotide sequence ID" value="NZ_CP018155.1"/>
</dbReference>
<proteinExistence type="predicted"/>
<evidence type="ECO:0008006" key="4">
    <source>
        <dbReference type="Google" id="ProtNLM"/>
    </source>
</evidence>
<feature type="signal peptide" evidence="1">
    <location>
        <begin position="1"/>
        <end position="18"/>
    </location>
</feature>
<dbReference type="OrthoDB" id="851233at2"/>
<dbReference type="STRING" id="1850252.LPB136_12285"/>
<protein>
    <recommendedName>
        <fullName evidence="4">DUF4412 domain-containing protein</fullName>
    </recommendedName>
</protein>
<keyword evidence="3" id="KW-1185">Reference proteome</keyword>